<keyword evidence="7" id="KW-1185">Reference proteome</keyword>
<dbReference type="PROSITE" id="PS51257">
    <property type="entry name" value="PROKAR_LIPOPROTEIN"/>
    <property type="match status" value="1"/>
</dbReference>
<dbReference type="Pfam" id="PF13407">
    <property type="entry name" value="Peripla_BP_4"/>
    <property type="match status" value="1"/>
</dbReference>
<name>A0A2N7VSE5_9BURK</name>
<keyword evidence="3 4" id="KW-0732">Signal</keyword>
<dbReference type="CDD" id="cd06301">
    <property type="entry name" value="PBP1_rhizopine_binding-like"/>
    <property type="match status" value="1"/>
</dbReference>
<accession>A0A2N7VSE5</accession>
<dbReference type="Proteomes" id="UP000235616">
    <property type="component" value="Unassembled WGS sequence"/>
</dbReference>
<evidence type="ECO:0000313" key="7">
    <source>
        <dbReference type="Proteomes" id="UP000235616"/>
    </source>
</evidence>
<dbReference type="PANTHER" id="PTHR46847">
    <property type="entry name" value="D-ALLOSE-BINDING PERIPLASMIC PROTEIN-RELATED"/>
    <property type="match status" value="1"/>
</dbReference>
<organism evidence="6 7">
    <name type="scientific">Trinickia dabaoshanensis</name>
    <dbReference type="NCBI Taxonomy" id="564714"/>
    <lineage>
        <taxon>Bacteria</taxon>
        <taxon>Pseudomonadati</taxon>
        <taxon>Pseudomonadota</taxon>
        <taxon>Betaproteobacteria</taxon>
        <taxon>Burkholderiales</taxon>
        <taxon>Burkholderiaceae</taxon>
        <taxon>Trinickia</taxon>
    </lineage>
</organism>
<evidence type="ECO:0000313" key="6">
    <source>
        <dbReference type="EMBL" id="PMS20063.1"/>
    </source>
</evidence>
<evidence type="ECO:0000256" key="2">
    <source>
        <dbReference type="ARBA" id="ARBA00007639"/>
    </source>
</evidence>
<dbReference type="EMBL" id="PNYA01000009">
    <property type="protein sequence ID" value="PMS20063.1"/>
    <property type="molecule type" value="Genomic_DNA"/>
</dbReference>
<evidence type="ECO:0000256" key="1">
    <source>
        <dbReference type="ARBA" id="ARBA00004196"/>
    </source>
</evidence>
<evidence type="ECO:0000256" key="4">
    <source>
        <dbReference type="SAM" id="SignalP"/>
    </source>
</evidence>
<dbReference type="InterPro" id="IPR028082">
    <property type="entry name" value="Peripla_BP_I"/>
</dbReference>
<dbReference type="Gene3D" id="3.40.50.2300">
    <property type="match status" value="2"/>
</dbReference>
<dbReference type="RefSeq" id="WP_102645570.1">
    <property type="nucleotide sequence ID" value="NZ_PNYA01000009.1"/>
</dbReference>
<evidence type="ECO:0000256" key="3">
    <source>
        <dbReference type="ARBA" id="ARBA00022729"/>
    </source>
</evidence>
<gene>
    <name evidence="6" type="ORF">C0Z18_11650</name>
</gene>
<sequence length="319" mass="33728">MKSIRLLNACLIALTVWAACGAGSAHAQNNEAAKPKIGIAMAEFDDNFPTLLREAMSKEARKQGWKPVFADGHSDQHRQDGEVAAMIANEHLDAIVILPVDSAATAAMTKTVRDAGVPLVYVNRKPAEPLADSMGYVGSQDVLAGRIQGDYVAQQLNGKGDVGVLVGQLSTDAAVARTAGLKEVLAHYPGMHVAAEEVGDWSREKGMAITAGWLAQGKKLDAIVSNNDEMAIGAIIALQKAGRAPNSIFIMGVDATPDALAQMDRGAMKATVYQDAKGQGIAAVDLAIAMKKGQPNPPRSVDVPFKLITPQNYKDLMAY</sequence>
<dbReference type="PANTHER" id="PTHR46847:SF1">
    <property type="entry name" value="D-ALLOSE-BINDING PERIPLASMIC PROTEIN-RELATED"/>
    <property type="match status" value="1"/>
</dbReference>
<dbReference type="SUPFAM" id="SSF53822">
    <property type="entry name" value="Periplasmic binding protein-like I"/>
    <property type="match status" value="1"/>
</dbReference>
<dbReference type="AlphaFoldDB" id="A0A2N7VSE5"/>
<feature type="chain" id="PRO_5014666535" evidence="4">
    <location>
        <begin position="19"/>
        <end position="319"/>
    </location>
</feature>
<dbReference type="GO" id="GO:0030313">
    <property type="term" value="C:cell envelope"/>
    <property type="evidence" value="ECO:0007669"/>
    <property type="project" value="UniProtKB-SubCell"/>
</dbReference>
<comment type="similarity">
    <text evidence="2">Belongs to the bacterial solute-binding protein 2 family.</text>
</comment>
<protein>
    <submittedName>
        <fullName evidence="6">Rhizopine-binding protein</fullName>
    </submittedName>
</protein>
<dbReference type="GO" id="GO:0030246">
    <property type="term" value="F:carbohydrate binding"/>
    <property type="evidence" value="ECO:0007669"/>
    <property type="project" value="UniProtKB-ARBA"/>
</dbReference>
<feature type="signal peptide" evidence="4">
    <location>
        <begin position="1"/>
        <end position="18"/>
    </location>
</feature>
<comment type="caution">
    <text evidence="6">The sequence shown here is derived from an EMBL/GenBank/DDBJ whole genome shotgun (WGS) entry which is preliminary data.</text>
</comment>
<reference evidence="6 7" key="1">
    <citation type="submission" date="2018-01" db="EMBL/GenBank/DDBJ databases">
        <title>Whole genome analyses suggest that Burkholderia sensu lato contains two further novel genera in the rhizoxinica-symbiotica group Mycetohabitans gen. nov., and Trinickia gen. nov.: implications for the evolution of diazotrophy and nodulation in the Burkholderiaceae.</title>
        <authorList>
            <person name="Estrada-de los Santos P."/>
            <person name="Palmer M."/>
            <person name="Chavez-Ramirez B."/>
            <person name="Beukes C."/>
            <person name="Steenkamp E.T."/>
            <person name="Hirsch A.M."/>
            <person name="Manyaka P."/>
            <person name="Maluk M."/>
            <person name="Lafos M."/>
            <person name="Crook M."/>
            <person name="Gross E."/>
            <person name="Simon M.F."/>
            <person name="Bueno dos Reis Junior F."/>
            <person name="Poole P.S."/>
            <person name="Venter S.N."/>
            <person name="James E.K."/>
        </authorList>
    </citation>
    <scope>NUCLEOTIDE SEQUENCE [LARGE SCALE GENOMIC DNA]</scope>
    <source>
        <strain evidence="6 7">GIMN1.004</strain>
    </source>
</reference>
<evidence type="ECO:0000259" key="5">
    <source>
        <dbReference type="Pfam" id="PF13407"/>
    </source>
</evidence>
<dbReference type="InterPro" id="IPR025997">
    <property type="entry name" value="SBP_2_dom"/>
</dbReference>
<feature type="domain" description="Periplasmic binding protein" evidence="5">
    <location>
        <begin position="37"/>
        <end position="294"/>
    </location>
</feature>
<comment type="subcellular location">
    <subcellularLocation>
        <location evidence="1">Cell envelope</location>
    </subcellularLocation>
</comment>
<proteinExistence type="inferred from homology"/>
<dbReference type="OrthoDB" id="9769193at2"/>